<dbReference type="Gene3D" id="3.40.50.1000">
    <property type="entry name" value="HAD superfamily/HAD-like"/>
    <property type="match status" value="1"/>
</dbReference>
<dbReference type="NCBIfam" id="TIGR01668">
    <property type="entry name" value="YqeG_hyp_ppase"/>
    <property type="match status" value="1"/>
</dbReference>
<sequence length="177" mass="20157">MFERLLPHMRVNTIYNIDLHALKEQGIRGIITDLDNTLVGAKVPLATPELVKWLDVVRDLGFTVVIVSNNHRTRVSKFADPLRIPFVHAARKPSNRAFVRALTVMELPAEHTAVIGDQMMTDVLGGRRMGLFTILVSPISPADEGFMTRINRRIERVALSRLRKKGLWPEEEHKFDK</sequence>
<dbReference type="AlphaFoldDB" id="A0A917DUK9"/>
<dbReference type="CDD" id="cd16416">
    <property type="entry name" value="HAD_BsYqeG-like"/>
    <property type="match status" value="1"/>
</dbReference>
<proteinExistence type="predicted"/>
<dbReference type="NCBIfam" id="TIGR01662">
    <property type="entry name" value="HAD-SF-IIIA"/>
    <property type="match status" value="1"/>
</dbReference>
<keyword evidence="2" id="KW-1185">Reference proteome</keyword>
<reference evidence="1" key="2">
    <citation type="submission" date="2020-09" db="EMBL/GenBank/DDBJ databases">
        <authorList>
            <person name="Sun Q."/>
            <person name="Zhou Y."/>
        </authorList>
    </citation>
    <scope>NUCLEOTIDE SEQUENCE</scope>
    <source>
        <strain evidence="1">CGMCC 1.15178</strain>
    </source>
</reference>
<name>A0A917DUK9_9BACL</name>
<dbReference type="PANTHER" id="PTHR19288:SF25">
    <property type="entry name" value="PHOSPHATIDYLGLYCEROPHOSPHATASE GEP4, MITOCHONDRIAL"/>
    <property type="match status" value="1"/>
</dbReference>
<dbReference type="EMBL" id="BMHP01000002">
    <property type="protein sequence ID" value="GGD71873.1"/>
    <property type="molecule type" value="Genomic_DNA"/>
</dbReference>
<comment type="caution">
    <text evidence="1">The sequence shown here is derived from an EMBL/GenBank/DDBJ whole genome shotgun (WGS) entry which is preliminary data.</text>
</comment>
<dbReference type="PANTHER" id="PTHR19288">
    <property type="entry name" value="4-NITROPHENYLPHOSPHATASE-RELATED"/>
    <property type="match status" value="1"/>
</dbReference>
<gene>
    <name evidence="1" type="ORF">GCM10010911_32260</name>
</gene>
<evidence type="ECO:0000313" key="1">
    <source>
        <dbReference type="EMBL" id="GGD71873.1"/>
    </source>
</evidence>
<dbReference type="RefSeq" id="WP_188992947.1">
    <property type="nucleotide sequence ID" value="NZ_BMHP01000002.1"/>
</dbReference>
<accession>A0A917DUK9</accession>
<dbReference type="Proteomes" id="UP000612456">
    <property type="component" value="Unassembled WGS sequence"/>
</dbReference>
<dbReference type="InterPro" id="IPR023214">
    <property type="entry name" value="HAD_sf"/>
</dbReference>
<dbReference type="InterPro" id="IPR010021">
    <property type="entry name" value="PGPP1/Gep4"/>
</dbReference>
<evidence type="ECO:0008006" key="3">
    <source>
        <dbReference type="Google" id="ProtNLM"/>
    </source>
</evidence>
<evidence type="ECO:0000313" key="2">
    <source>
        <dbReference type="Proteomes" id="UP000612456"/>
    </source>
</evidence>
<reference evidence="1" key="1">
    <citation type="journal article" date="2014" name="Int. J. Syst. Evol. Microbiol.">
        <title>Complete genome sequence of Corynebacterium casei LMG S-19264T (=DSM 44701T), isolated from a smear-ripened cheese.</title>
        <authorList>
            <consortium name="US DOE Joint Genome Institute (JGI-PGF)"/>
            <person name="Walter F."/>
            <person name="Albersmeier A."/>
            <person name="Kalinowski J."/>
            <person name="Ruckert C."/>
        </authorList>
    </citation>
    <scope>NUCLEOTIDE SEQUENCE</scope>
    <source>
        <strain evidence="1">CGMCC 1.15178</strain>
    </source>
</reference>
<dbReference type="SUPFAM" id="SSF56784">
    <property type="entry name" value="HAD-like"/>
    <property type="match status" value="1"/>
</dbReference>
<dbReference type="Pfam" id="PF13242">
    <property type="entry name" value="Hydrolase_like"/>
    <property type="match status" value="1"/>
</dbReference>
<protein>
    <recommendedName>
        <fullName evidence="3">YqeG family HAD IIIA-type phosphatase</fullName>
    </recommendedName>
</protein>
<dbReference type="InterPro" id="IPR006549">
    <property type="entry name" value="HAD-SF_hydro_IIIA"/>
</dbReference>
<dbReference type="GO" id="GO:0005737">
    <property type="term" value="C:cytoplasm"/>
    <property type="evidence" value="ECO:0007669"/>
    <property type="project" value="TreeGrafter"/>
</dbReference>
<dbReference type="InterPro" id="IPR036412">
    <property type="entry name" value="HAD-like_sf"/>
</dbReference>
<dbReference type="GO" id="GO:0008962">
    <property type="term" value="F:phosphatidylglycerophosphatase activity"/>
    <property type="evidence" value="ECO:0007669"/>
    <property type="project" value="InterPro"/>
</dbReference>
<organism evidence="1 2">
    <name type="scientific">Paenibacillus nasutitermitis</name>
    <dbReference type="NCBI Taxonomy" id="1652958"/>
    <lineage>
        <taxon>Bacteria</taxon>
        <taxon>Bacillati</taxon>
        <taxon>Bacillota</taxon>
        <taxon>Bacilli</taxon>
        <taxon>Bacillales</taxon>
        <taxon>Paenibacillaceae</taxon>
        <taxon>Paenibacillus</taxon>
    </lineage>
</organism>